<evidence type="ECO:0000256" key="1">
    <source>
        <dbReference type="ARBA" id="ARBA00004370"/>
    </source>
</evidence>
<keyword evidence="11" id="KW-1185">Reference proteome</keyword>
<dbReference type="InterPro" id="IPR051427">
    <property type="entry name" value="Nectin/Nectin-like"/>
</dbReference>
<evidence type="ECO:0000313" key="12">
    <source>
        <dbReference type="RefSeq" id="XP_032833095.1"/>
    </source>
</evidence>
<keyword evidence="6" id="KW-0325">Glycoprotein</keyword>
<dbReference type="KEGG" id="pmrn:116955875"/>
<dbReference type="SMART" id="SM00409">
    <property type="entry name" value="IG"/>
    <property type="match status" value="3"/>
</dbReference>
<name>A0AAJ7UB40_PETMA</name>
<evidence type="ECO:0000256" key="7">
    <source>
        <dbReference type="SAM" id="MobiDB-lite"/>
    </source>
</evidence>
<dbReference type="InterPro" id="IPR007110">
    <property type="entry name" value="Ig-like_dom"/>
</dbReference>
<dbReference type="InterPro" id="IPR036179">
    <property type="entry name" value="Ig-like_dom_sf"/>
</dbReference>
<feature type="signal peptide" evidence="9">
    <location>
        <begin position="1"/>
        <end position="22"/>
    </location>
</feature>
<organism evidence="11 12">
    <name type="scientific">Petromyzon marinus</name>
    <name type="common">Sea lamprey</name>
    <dbReference type="NCBI Taxonomy" id="7757"/>
    <lineage>
        <taxon>Eukaryota</taxon>
        <taxon>Metazoa</taxon>
        <taxon>Chordata</taxon>
        <taxon>Craniata</taxon>
        <taxon>Vertebrata</taxon>
        <taxon>Cyclostomata</taxon>
        <taxon>Hyperoartia</taxon>
        <taxon>Petromyzontiformes</taxon>
        <taxon>Petromyzontidae</taxon>
        <taxon>Petromyzon</taxon>
    </lineage>
</organism>
<dbReference type="GO" id="GO:0005912">
    <property type="term" value="C:adherens junction"/>
    <property type="evidence" value="ECO:0007669"/>
    <property type="project" value="TreeGrafter"/>
</dbReference>
<keyword evidence="8" id="KW-1133">Transmembrane helix</keyword>
<evidence type="ECO:0000256" key="3">
    <source>
        <dbReference type="ARBA" id="ARBA00022737"/>
    </source>
</evidence>
<dbReference type="SUPFAM" id="SSF48726">
    <property type="entry name" value="Immunoglobulin"/>
    <property type="match status" value="3"/>
</dbReference>
<feature type="domain" description="Ig-like" evidence="10">
    <location>
        <begin position="224"/>
        <end position="299"/>
    </location>
</feature>
<keyword evidence="8" id="KW-0812">Transmembrane</keyword>
<feature type="chain" id="PRO_5042536967" evidence="9">
    <location>
        <begin position="23"/>
        <end position="428"/>
    </location>
</feature>
<feature type="domain" description="Ig-like" evidence="10">
    <location>
        <begin position="122"/>
        <end position="205"/>
    </location>
</feature>
<keyword evidence="5" id="KW-1015">Disulfide bond</keyword>
<sequence>MAMGVVGPALFLVLSLLHGISSEDVTVHGFVGHGITLACDSSDTGTQVTWTKDDEVVASRWGTNTVYNDRNVELVSSTSGGMLYSLRLKSMMMSRKGTYKCNINTNKGSTTTIIKLIVHESPKIILPDVLLDGSDEASVACQTPKSVSLADMSWKLSNGTMRQQKNYLNKTSTAFLKPTREMHGQTLTCSVEFSGGVGKVEQSVVLDVKYLTLTIADSGGPHREGQESVNLTCKAEGNPMATSYSWTMPNSSRHWETMKAGMTIVFEDAISSNETGPYRCSATNGFVTASSPLYHLALEPDVDKGSWDKLVIYLGCLAGSALMLLIVVVVFVCRHKRPTNPYLDERDSTPIHKPAPPRRLPLPDEEENFGVGVVYSGPLPKPHPHGRSPRPQLRNPLAFSYLEAHNADADNISSTKTDPEDYDDVEVR</sequence>
<dbReference type="GO" id="GO:0007157">
    <property type="term" value="P:heterophilic cell-cell adhesion via plasma membrane cell adhesion molecules"/>
    <property type="evidence" value="ECO:0007669"/>
    <property type="project" value="TreeGrafter"/>
</dbReference>
<dbReference type="PANTHER" id="PTHR23277">
    <property type="entry name" value="NECTIN-RELATED"/>
    <property type="match status" value="1"/>
</dbReference>
<gene>
    <name evidence="12" type="primary">LOC116955875</name>
</gene>
<feature type="region of interest" description="Disordered" evidence="7">
    <location>
        <begin position="408"/>
        <end position="428"/>
    </location>
</feature>
<proteinExistence type="predicted"/>
<feature type="region of interest" description="Disordered" evidence="7">
    <location>
        <begin position="342"/>
        <end position="395"/>
    </location>
</feature>
<evidence type="ECO:0000256" key="2">
    <source>
        <dbReference type="ARBA" id="ARBA00022729"/>
    </source>
</evidence>
<keyword evidence="3" id="KW-0677">Repeat</keyword>
<evidence type="ECO:0000256" key="4">
    <source>
        <dbReference type="ARBA" id="ARBA00023136"/>
    </source>
</evidence>
<accession>A0AAJ7UB40</accession>
<evidence type="ECO:0000256" key="5">
    <source>
        <dbReference type="ARBA" id="ARBA00023157"/>
    </source>
</evidence>
<feature type="transmembrane region" description="Helical" evidence="8">
    <location>
        <begin position="310"/>
        <end position="333"/>
    </location>
</feature>
<dbReference type="InterPro" id="IPR013783">
    <property type="entry name" value="Ig-like_fold"/>
</dbReference>
<dbReference type="Gene3D" id="2.60.40.10">
    <property type="entry name" value="Immunoglobulins"/>
    <property type="match status" value="3"/>
</dbReference>
<dbReference type="Pfam" id="PF13927">
    <property type="entry name" value="Ig_3"/>
    <property type="match status" value="1"/>
</dbReference>
<dbReference type="AlphaFoldDB" id="A0AAJ7UB40"/>
<keyword evidence="2 9" id="KW-0732">Signal</keyword>
<dbReference type="Proteomes" id="UP001318040">
    <property type="component" value="Chromosome 62"/>
</dbReference>
<dbReference type="PANTHER" id="PTHR23277:SF108">
    <property type="entry name" value="FASCICLIN-3"/>
    <property type="match status" value="1"/>
</dbReference>
<protein>
    <submittedName>
        <fullName evidence="12">Nectin-4-like isoform X1</fullName>
    </submittedName>
</protein>
<feature type="domain" description="Ig-like" evidence="10">
    <location>
        <begin position="8"/>
        <end position="111"/>
    </location>
</feature>
<dbReference type="PROSITE" id="PS50835">
    <property type="entry name" value="IG_LIKE"/>
    <property type="match status" value="3"/>
</dbReference>
<dbReference type="GO" id="GO:0007156">
    <property type="term" value="P:homophilic cell adhesion via plasma membrane adhesion molecules"/>
    <property type="evidence" value="ECO:0007669"/>
    <property type="project" value="TreeGrafter"/>
</dbReference>
<reference evidence="12" key="1">
    <citation type="submission" date="2025-08" db="UniProtKB">
        <authorList>
            <consortium name="RefSeq"/>
        </authorList>
    </citation>
    <scope>IDENTIFICATION</scope>
    <source>
        <tissue evidence="12">Sperm</tissue>
    </source>
</reference>
<dbReference type="RefSeq" id="XP_032833095.1">
    <property type="nucleotide sequence ID" value="XM_032977204.1"/>
</dbReference>
<keyword evidence="4 8" id="KW-0472">Membrane</keyword>
<evidence type="ECO:0000313" key="11">
    <source>
        <dbReference type="Proteomes" id="UP001318040"/>
    </source>
</evidence>
<dbReference type="GO" id="GO:0016020">
    <property type="term" value="C:membrane"/>
    <property type="evidence" value="ECO:0007669"/>
    <property type="project" value="UniProtKB-SubCell"/>
</dbReference>
<evidence type="ECO:0000256" key="6">
    <source>
        <dbReference type="ARBA" id="ARBA00023180"/>
    </source>
</evidence>
<evidence type="ECO:0000259" key="10">
    <source>
        <dbReference type="PROSITE" id="PS50835"/>
    </source>
</evidence>
<dbReference type="InterPro" id="IPR003599">
    <property type="entry name" value="Ig_sub"/>
</dbReference>
<evidence type="ECO:0000256" key="9">
    <source>
        <dbReference type="SAM" id="SignalP"/>
    </source>
</evidence>
<comment type="subcellular location">
    <subcellularLocation>
        <location evidence="1">Membrane</location>
    </subcellularLocation>
</comment>
<evidence type="ECO:0000256" key="8">
    <source>
        <dbReference type="SAM" id="Phobius"/>
    </source>
</evidence>